<dbReference type="Pfam" id="PF05537">
    <property type="entry name" value="DUF759"/>
    <property type="match status" value="1"/>
</dbReference>
<dbReference type="InterPro" id="IPR008478">
    <property type="entry name" value="DUF759_BOR_spp"/>
</dbReference>
<accession>A0A386PNQ1</accession>
<evidence type="ECO:0000313" key="2">
    <source>
        <dbReference type="EMBL" id="AYE37096.1"/>
    </source>
</evidence>
<proteinExistence type="predicted"/>
<name>A0A386PNQ1_9SPIR</name>
<geneLocation type="plasmid" evidence="2 3">
    <name>lp27</name>
</geneLocation>
<evidence type="ECO:0000313" key="3">
    <source>
        <dbReference type="Proteomes" id="UP000275571"/>
    </source>
</evidence>
<dbReference type="KEGG" id="btur:DB313_06225"/>
<keyword evidence="3" id="KW-1185">Reference proteome</keyword>
<evidence type="ECO:0000256" key="1">
    <source>
        <dbReference type="SAM" id="MobiDB-lite"/>
    </source>
</evidence>
<gene>
    <name evidence="2" type="ORF">DB313_06225</name>
</gene>
<reference evidence="2 3" key="1">
    <citation type="journal article" date="2018" name="Infect. Genet. Evol.">
        <title>Genome-wide analysis of Borrelia turcica and 'Candidatus Borrelia tachyglossi' shows relapsing fever-like genomes with unique genomic links to Lyme disease Borrelia.</title>
        <authorList>
            <person name="Gofton A.W."/>
            <person name="Margos G."/>
            <person name="Fingerle V."/>
            <person name="Hepner S."/>
            <person name="Loh S.M."/>
            <person name="Ryan U."/>
            <person name="Irwin P."/>
            <person name="Oskam C.L."/>
        </authorList>
    </citation>
    <scope>NUCLEOTIDE SEQUENCE [LARGE SCALE GENOMIC DNA]</scope>
    <source>
        <strain evidence="2 3">IST7</strain>
        <plasmid evidence="2">lp27</plasmid>
    </source>
</reference>
<keyword evidence="2" id="KW-0614">Plasmid</keyword>
<dbReference type="OrthoDB" id="351082at2"/>
<dbReference type="AlphaFoldDB" id="A0A386PNQ1"/>
<sequence>MNNDTFTIKFKGVLDRVATRKSLESDISKMEKLLKPKKTSLGSTRDIIKSNLGDKKRELNKQNKYEALREKVEKFRLSETRKLVKQGMGFEKARKEAHRRSLMSDKDRRKLEYSNIKQEKKAIRGKALAKVITIAIGTAIGKAIFGAFSKATGGAFNFAKKSVEESAQTKRDTKISSKMFSKGEYSTLYKKIAGTKSFEKDTEIADFLRKSAVLKSSLKNLGLAGDKNALSSVVDLASKLKSSGLYSGNDDAIGAVSELLKGNASGLFSMLNQLEGVGDKYNDLATMSFEASSGTDPASRIRVIEQILADLPKDLLQDSSSRDAIGSNLAKFENSVQNLTAKILEPALVLINKLLDWINNFNLQTSIIDPIKGAITSIFSLDALIARLRSILPSWAGGDSGASLKEIQERDSSTTAPH</sequence>
<organism evidence="2 3">
    <name type="scientific">Borrelia turcica IST7</name>
    <dbReference type="NCBI Taxonomy" id="1104446"/>
    <lineage>
        <taxon>Bacteria</taxon>
        <taxon>Pseudomonadati</taxon>
        <taxon>Spirochaetota</taxon>
        <taxon>Spirochaetia</taxon>
        <taxon>Spirochaetales</taxon>
        <taxon>Borreliaceae</taxon>
        <taxon>Borrelia</taxon>
    </lineage>
</organism>
<protein>
    <submittedName>
        <fullName evidence="2">Uncharacterized protein</fullName>
    </submittedName>
</protein>
<dbReference type="Proteomes" id="UP000275571">
    <property type="component" value="Plasmid lp27"/>
</dbReference>
<dbReference type="RefSeq" id="WP_120105016.1">
    <property type="nucleotide sequence ID" value="NZ_CP028891.1"/>
</dbReference>
<dbReference type="EMBL" id="CP028891">
    <property type="protein sequence ID" value="AYE37096.1"/>
    <property type="molecule type" value="Genomic_DNA"/>
</dbReference>
<feature type="region of interest" description="Disordered" evidence="1">
    <location>
        <begin position="399"/>
        <end position="418"/>
    </location>
</feature>